<dbReference type="PANTHER" id="PTHR24394">
    <property type="entry name" value="ZINC FINGER PROTEIN"/>
    <property type="match status" value="1"/>
</dbReference>
<accession>A0AAJ7DU86</accession>
<dbReference type="SUPFAM" id="SSF57667">
    <property type="entry name" value="beta-beta-alpha zinc fingers"/>
    <property type="match status" value="1"/>
</dbReference>
<evidence type="ECO:0000256" key="1">
    <source>
        <dbReference type="ARBA" id="ARBA00004123"/>
    </source>
</evidence>
<feature type="domain" description="C2H2-type" evidence="9">
    <location>
        <begin position="117"/>
        <end position="144"/>
    </location>
</feature>
<name>A0AAJ7DU86_9HYME</name>
<keyword evidence="5" id="KW-0862">Zinc</keyword>
<feature type="domain" description="C2H2-type" evidence="9">
    <location>
        <begin position="148"/>
        <end position="175"/>
    </location>
</feature>
<evidence type="ECO:0000256" key="8">
    <source>
        <dbReference type="SAM" id="MobiDB-lite"/>
    </source>
</evidence>
<evidence type="ECO:0000256" key="5">
    <source>
        <dbReference type="ARBA" id="ARBA00022833"/>
    </source>
</evidence>
<evidence type="ECO:0000256" key="7">
    <source>
        <dbReference type="PROSITE-ProRule" id="PRU00042"/>
    </source>
</evidence>
<comment type="subcellular location">
    <subcellularLocation>
        <location evidence="1">Nucleus</location>
    </subcellularLocation>
</comment>
<dbReference type="SMART" id="SM00355">
    <property type="entry name" value="ZnF_C2H2"/>
    <property type="match status" value="2"/>
</dbReference>
<proteinExistence type="predicted"/>
<gene>
    <name evidence="11" type="primary">LOC105361222</name>
</gene>
<evidence type="ECO:0000259" key="9">
    <source>
        <dbReference type="PROSITE" id="PS50157"/>
    </source>
</evidence>
<sequence length="183" mass="20286">MSDFQQLGNLSTGSSAESGSSPASTVVDLDNEHSRYCNPDVYKVYREGLDGSAFSVVQSDGFNGFFEFDTLSTHPRITIASSIAEEMAMTPVIGSAPRRRRKREQKVLSSWEREKRICCSQCSKKFRTTAHLKTHFVVHTMGEGTKLSRCAVCDKGFCHRGALTLHMRAHASKESSRLRGEGC</sequence>
<organism evidence="10 11">
    <name type="scientific">Ceratosolen solmsi marchali</name>
    <dbReference type="NCBI Taxonomy" id="326594"/>
    <lineage>
        <taxon>Eukaryota</taxon>
        <taxon>Metazoa</taxon>
        <taxon>Ecdysozoa</taxon>
        <taxon>Arthropoda</taxon>
        <taxon>Hexapoda</taxon>
        <taxon>Insecta</taxon>
        <taxon>Pterygota</taxon>
        <taxon>Neoptera</taxon>
        <taxon>Endopterygota</taxon>
        <taxon>Hymenoptera</taxon>
        <taxon>Apocrita</taxon>
        <taxon>Proctotrupomorpha</taxon>
        <taxon>Chalcidoidea</taxon>
        <taxon>Agaonidae</taxon>
        <taxon>Agaoninae</taxon>
        <taxon>Ceratosolen</taxon>
    </lineage>
</organism>
<keyword evidence="10" id="KW-1185">Reference proteome</keyword>
<dbReference type="PROSITE" id="PS00028">
    <property type="entry name" value="ZINC_FINGER_C2H2_1"/>
    <property type="match status" value="2"/>
</dbReference>
<keyword evidence="2" id="KW-0479">Metal-binding</keyword>
<keyword evidence="3" id="KW-0677">Repeat</keyword>
<dbReference type="GeneID" id="105361222"/>
<dbReference type="Proteomes" id="UP000695007">
    <property type="component" value="Unplaced"/>
</dbReference>
<dbReference type="InterPro" id="IPR036236">
    <property type="entry name" value="Znf_C2H2_sf"/>
</dbReference>
<dbReference type="GO" id="GO:0000981">
    <property type="term" value="F:DNA-binding transcription factor activity, RNA polymerase II-specific"/>
    <property type="evidence" value="ECO:0007669"/>
    <property type="project" value="TreeGrafter"/>
</dbReference>
<feature type="compositionally biased region" description="Low complexity" evidence="8">
    <location>
        <begin position="11"/>
        <end position="25"/>
    </location>
</feature>
<dbReference type="Pfam" id="PF00096">
    <property type="entry name" value="zf-C2H2"/>
    <property type="match status" value="1"/>
</dbReference>
<dbReference type="GO" id="GO:0005634">
    <property type="term" value="C:nucleus"/>
    <property type="evidence" value="ECO:0007669"/>
    <property type="project" value="UniProtKB-SubCell"/>
</dbReference>
<dbReference type="AlphaFoldDB" id="A0AAJ7DU86"/>
<dbReference type="InterPro" id="IPR013087">
    <property type="entry name" value="Znf_C2H2_type"/>
</dbReference>
<evidence type="ECO:0000256" key="3">
    <source>
        <dbReference type="ARBA" id="ARBA00022737"/>
    </source>
</evidence>
<dbReference type="Gene3D" id="3.30.160.60">
    <property type="entry name" value="Classic Zinc Finger"/>
    <property type="match status" value="1"/>
</dbReference>
<dbReference type="GO" id="GO:0008270">
    <property type="term" value="F:zinc ion binding"/>
    <property type="evidence" value="ECO:0007669"/>
    <property type="project" value="UniProtKB-KW"/>
</dbReference>
<evidence type="ECO:0000256" key="4">
    <source>
        <dbReference type="ARBA" id="ARBA00022771"/>
    </source>
</evidence>
<keyword evidence="6" id="KW-0539">Nucleus</keyword>
<feature type="region of interest" description="Disordered" evidence="8">
    <location>
        <begin position="1"/>
        <end position="26"/>
    </location>
</feature>
<dbReference type="PANTHER" id="PTHR24394:SF29">
    <property type="entry name" value="MYONEURIN"/>
    <property type="match status" value="1"/>
</dbReference>
<keyword evidence="4 7" id="KW-0863">Zinc-finger</keyword>
<dbReference type="PROSITE" id="PS50157">
    <property type="entry name" value="ZINC_FINGER_C2H2_2"/>
    <property type="match status" value="2"/>
</dbReference>
<evidence type="ECO:0000313" key="11">
    <source>
        <dbReference type="RefSeq" id="XP_011496637.1"/>
    </source>
</evidence>
<evidence type="ECO:0000256" key="6">
    <source>
        <dbReference type="ARBA" id="ARBA00023242"/>
    </source>
</evidence>
<dbReference type="KEGG" id="csol:105361222"/>
<reference evidence="11" key="1">
    <citation type="submission" date="2025-08" db="UniProtKB">
        <authorList>
            <consortium name="RefSeq"/>
        </authorList>
    </citation>
    <scope>IDENTIFICATION</scope>
</reference>
<evidence type="ECO:0000256" key="2">
    <source>
        <dbReference type="ARBA" id="ARBA00022723"/>
    </source>
</evidence>
<evidence type="ECO:0000313" key="10">
    <source>
        <dbReference type="Proteomes" id="UP000695007"/>
    </source>
</evidence>
<dbReference type="RefSeq" id="XP_011496637.1">
    <property type="nucleotide sequence ID" value="XM_011498335.1"/>
</dbReference>
<protein>
    <submittedName>
        <fullName evidence="11">Zinc finger protein 431-like</fullName>
    </submittedName>
</protein>
<feature type="compositionally biased region" description="Polar residues" evidence="8">
    <location>
        <begin position="1"/>
        <end position="10"/>
    </location>
</feature>